<evidence type="ECO:0000313" key="3">
    <source>
        <dbReference type="Proteomes" id="UP001597314"/>
    </source>
</evidence>
<sequence length="163" mass="17586">MTDQAVATSPETAPRAITSVDEARDVIRMLDETITALVEVIEEENRLVRAGRLSEVARLSPTKTGHARRYLAGSLRLRDSLPRLRGALGGELPAVKARHAAFQDRLQSNLTALATAHAVSEGIVRGVAGELTRNESLQTYGASGRTPLPDPRNMKPLAVSRTL</sequence>
<organism evidence="2 3">
    <name type="scientific">Rhodoplanes azumiensis</name>
    <dbReference type="NCBI Taxonomy" id="1897628"/>
    <lineage>
        <taxon>Bacteria</taxon>
        <taxon>Pseudomonadati</taxon>
        <taxon>Pseudomonadota</taxon>
        <taxon>Alphaproteobacteria</taxon>
        <taxon>Hyphomicrobiales</taxon>
        <taxon>Nitrobacteraceae</taxon>
        <taxon>Rhodoplanes</taxon>
    </lineage>
</organism>
<protein>
    <recommendedName>
        <fullName evidence="4">Flagellar protein FlgN</fullName>
    </recommendedName>
</protein>
<feature type="region of interest" description="Disordered" evidence="1">
    <location>
        <begin position="140"/>
        <end position="163"/>
    </location>
</feature>
<name>A0ABW5AMS9_9BRAD</name>
<proteinExistence type="predicted"/>
<comment type="caution">
    <text evidence="2">The sequence shown here is derived from an EMBL/GenBank/DDBJ whole genome shotgun (WGS) entry which is preliminary data.</text>
</comment>
<evidence type="ECO:0008006" key="4">
    <source>
        <dbReference type="Google" id="ProtNLM"/>
    </source>
</evidence>
<evidence type="ECO:0000256" key="1">
    <source>
        <dbReference type="SAM" id="MobiDB-lite"/>
    </source>
</evidence>
<reference evidence="3" key="1">
    <citation type="journal article" date="2019" name="Int. J. Syst. Evol. Microbiol.">
        <title>The Global Catalogue of Microorganisms (GCM) 10K type strain sequencing project: providing services to taxonomists for standard genome sequencing and annotation.</title>
        <authorList>
            <consortium name="The Broad Institute Genomics Platform"/>
            <consortium name="The Broad Institute Genome Sequencing Center for Infectious Disease"/>
            <person name="Wu L."/>
            <person name="Ma J."/>
        </authorList>
    </citation>
    <scope>NUCLEOTIDE SEQUENCE [LARGE SCALE GENOMIC DNA]</scope>
    <source>
        <strain evidence="3">CGMCC 1.6774</strain>
    </source>
</reference>
<dbReference type="RefSeq" id="WP_378479360.1">
    <property type="nucleotide sequence ID" value="NZ_JBHUIW010000025.1"/>
</dbReference>
<accession>A0ABW5AMS9</accession>
<dbReference type="Proteomes" id="UP001597314">
    <property type="component" value="Unassembled WGS sequence"/>
</dbReference>
<dbReference type="EMBL" id="JBHUIW010000025">
    <property type="protein sequence ID" value="MFD2184214.1"/>
    <property type="molecule type" value="Genomic_DNA"/>
</dbReference>
<keyword evidence="3" id="KW-1185">Reference proteome</keyword>
<evidence type="ECO:0000313" key="2">
    <source>
        <dbReference type="EMBL" id="MFD2184214.1"/>
    </source>
</evidence>
<gene>
    <name evidence="2" type="ORF">ACFSOX_18830</name>
</gene>